<keyword evidence="3" id="KW-0238">DNA-binding</keyword>
<gene>
    <name evidence="6" type="ORF">CBY09_14935</name>
</gene>
<keyword evidence="7" id="KW-1185">Reference proteome</keyword>
<dbReference type="Gene3D" id="3.40.190.290">
    <property type="match status" value="1"/>
</dbReference>
<proteinExistence type="inferred from homology"/>
<evidence type="ECO:0000313" key="7">
    <source>
        <dbReference type="Proteomes" id="UP000215441"/>
    </source>
</evidence>
<reference evidence="6 7" key="1">
    <citation type="submission" date="2017-07" db="EMBL/GenBank/DDBJ databases">
        <title>Acidovorax KNDSW TSA 6 genome sequence and assembly.</title>
        <authorList>
            <person name="Mayilraj S."/>
        </authorList>
    </citation>
    <scope>NUCLEOTIDE SEQUENCE [LARGE SCALE GENOMIC DNA]</scope>
    <source>
        <strain evidence="6 7">KNDSW-TSA6</strain>
    </source>
</reference>
<evidence type="ECO:0000256" key="1">
    <source>
        <dbReference type="ARBA" id="ARBA00009437"/>
    </source>
</evidence>
<evidence type="ECO:0000256" key="2">
    <source>
        <dbReference type="ARBA" id="ARBA00023015"/>
    </source>
</evidence>
<dbReference type="InterPro" id="IPR000847">
    <property type="entry name" value="LysR_HTH_N"/>
</dbReference>
<comment type="similarity">
    <text evidence="1">Belongs to the LysR transcriptional regulatory family.</text>
</comment>
<keyword evidence="2" id="KW-0805">Transcription regulation</keyword>
<dbReference type="GO" id="GO:0005829">
    <property type="term" value="C:cytosol"/>
    <property type="evidence" value="ECO:0007669"/>
    <property type="project" value="TreeGrafter"/>
</dbReference>
<dbReference type="InterPro" id="IPR005119">
    <property type="entry name" value="LysR_subst-bd"/>
</dbReference>
<protein>
    <submittedName>
        <fullName evidence="6">LysR family transcriptional regulator</fullName>
    </submittedName>
</protein>
<sequence length="316" mass="33156">MRAHLLQDTTLRYFLEVAQSGSLTEASARLHVAASALSRQIAGLEAQLGTPLFERHPRGMVLTAAGEILAVHARRTVLDAERALGEIGALQGLRAGQVRLATSDAFANELVPRLCVEFQRTHTGIQFSVIALPTAQVPDAVRSGAADIGLCFSRSPHKDIEVAYRQTAPVLALLPPGHPLAGAGSVTLAQMAEYPLALPPAETTVRQMIDIVCSRQGLQLSAVLISNHAKTVVNFVQLGGGLSVASEIAVRHLVAEGAIVALPISDPGMDLRDIEIQTLAGRSLPVAAQAFLELLKEQLPGSATPVTEAARGGPAA</sequence>
<dbReference type="OrthoDB" id="8839922at2"/>
<dbReference type="PANTHER" id="PTHR30419:SF8">
    <property type="entry name" value="NITROGEN ASSIMILATION TRANSCRIPTIONAL ACTIVATOR-RELATED"/>
    <property type="match status" value="1"/>
</dbReference>
<dbReference type="Proteomes" id="UP000215441">
    <property type="component" value="Unassembled WGS sequence"/>
</dbReference>
<dbReference type="GO" id="GO:0003700">
    <property type="term" value="F:DNA-binding transcription factor activity"/>
    <property type="evidence" value="ECO:0007669"/>
    <property type="project" value="InterPro"/>
</dbReference>
<evidence type="ECO:0000256" key="4">
    <source>
        <dbReference type="ARBA" id="ARBA00023163"/>
    </source>
</evidence>
<dbReference type="SUPFAM" id="SSF53850">
    <property type="entry name" value="Periplasmic binding protein-like II"/>
    <property type="match status" value="1"/>
</dbReference>
<dbReference type="InterPro" id="IPR036388">
    <property type="entry name" value="WH-like_DNA-bd_sf"/>
</dbReference>
<dbReference type="FunFam" id="1.10.10.10:FF:000001">
    <property type="entry name" value="LysR family transcriptional regulator"/>
    <property type="match status" value="1"/>
</dbReference>
<dbReference type="Pfam" id="PF03466">
    <property type="entry name" value="LysR_substrate"/>
    <property type="match status" value="1"/>
</dbReference>
<dbReference type="InterPro" id="IPR036390">
    <property type="entry name" value="WH_DNA-bd_sf"/>
</dbReference>
<dbReference type="AlphaFoldDB" id="A0A235EKE5"/>
<organism evidence="6 7">
    <name type="scientific">Acidovorax kalamii</name>
    <dbReference type="NCBI Taxonomy" id="2004485"/>
    <lineage>
        <taxon>Bacteria</taxon>
        <taxon>Pseudomonadati</taxon>
        <taxon>Pseudomonadota</taxon>
        <taxon>Betaproteobacteria</taxon>
        <taxon>Burkholderiales</taxon>
        <taxon>Comamonadaceae</taxon>
        <taxon>Acidovorax</taxon>
    </lineage>
</organism>
<dbReference type="SUPFAM" id="SSF46785">
    <property type="entry name" value="Winged helix' DNA-binding domain"/>
    <property type="match status" value="1"/>
</dbReference>
<dbReference type="PROSITE" id="PS50931">
    <property type="entry name" value="HTH_LYSR"/>
    <property type="match status" value="1"/>
</dbReference>
<dbReference type="PANTHER" id="PTHR30419">
    <property type="entry name" value="HTH-TYPE TRANSCRIPTIONAL REGULATOR YBHD"/>
    <property type="match status" value="1"/>
</dbReference>
<dbReference type="Pfam" id="PF00126">
    <property type="entry name" value="HTH_1"/>
    <property type="match status" value="1"/>
</dbReference>
<evidence type="ECO:0000313" key="6">
    <source>
        <dbReference type="EMBL" id="OYD49499.1"/>
    </source>
</evidence>
<dbReference type="PRINTS" id="PR00039">
    <property type="entry name" value="HTHLYSR"/>
</dbReference>
<dbReference type="InterPro" id="IPR050950">
    <property type="entry name" value="HTH-type_LysR_regulators"/>
</dbReference>
<dbReference type="EMBL" id="NOIG01000009">
    <property type="protein sequence ID" value="OYD49499.1"/>
    <property type="molecule type" value="Genomic_DNA"/>
</dbReference>
<dbReference type="RefSeq" id="WP_094290371.1">
    <property type="nucleotide sequence ID" value="NZ_NOIG01000009.1"/>
</dbReference>
<feature type="domain" description="HTH lysR-type" evidence="5">
    <location>
        <begin position="11"/>
        <end position="63"/>
    </location>
</feature>
<dbReference type="CDD" id="cd08426">
    <property type="entry name" value="PBP2_LTTR_like_5"/>
    <property type="match status" value="1"/>
</dbReference>
<dbReference type="GO" id="GO:0003677">
    <property type="term" value="F:DNA binding"/>
    <property type="evidence" value="ECO:0007669"/>
    <property type="project" value="UniProtKB-KW"/>
</dbReference>
<evidence type="ECO:0000256" key="3">
    <source>
        <dbReference type="ARBA" id="ARBA00023125"/>
    </source>
</evidence>
<keyword evidence="4" id="KW-0804">Transcription</keyword>
<evidence type="ECO:0000259" key="5">
    <source>
        <dbReference type="PROSITE" id="PS50931"/>
    </source>
</evidence>
<accession>A0A235EKE5</accession>
<dbReference type="Gene3D" id="1.10.10.10">
    <property type="entry name" value="Winged helix-like DNA-binding domain superfamily/Winged helix DNA-binding domain"/>
    <property type="match status" value="1"/>
</dbReference>
<name>A0A235EKE5_9BURK</name>
<comment type="caution">
    <text evidence="6">The sequence shown here is derived from an EMBL/GenBank/DDBJ whole genome shotgun (WGS) entry which is preliminary data.</text>
</comment>